<accession>A0A2W6MTX4</accession>
<evidence type="ECO:0000313" key="1">
    <source>
        <dbReference type="EMBL" id="PZT47985.1"/>
    </source>
</evidence>
<evidence type="ECO:0008006" key="3">
    <source>
        <dbReference type="Google" id="ProtNLM"/>
    </source>
</evidence>
<dbReference type="EMBL" id="NBIU01000016">
    <property type="protein sequence ID" value="PZT47985.1"/>
    <property type="molecule type" value="Genomic_DNA"/>
</dbReference>
<comment type="caution">
    <text evidence="1">The sequence shown here is derived from an EMBL/GenBank/DDBJ whole genome shotgun (WGS) entry which is preliminary data.</text>
</comment>
<sequence length="746" mass="85563">MQNIADIKNLESFQAFLQTNPSKEDLKTLKGHMDAYINEKYEKIDPEEYELEYEVDTGIPYAEASSNEFDQWLIHKAILGDELSTIYTTIQSLLKARDFSKALSQENKTNSSQTPQELKNAVQNFEVLKALALLQSGTIKNIGKDILTTYYNAIDTLVDKVVVDSKGGKSSGEGIHTEFSEFIDVDYNADGFKDYSKEVRKELKKSSLDELRKILESIIKGKSIESALQESAFYDKKGKFKPKYPNLCYIPFSLFELKILVELDSISLGQIDLSFIKSLSSLFANYSMGGLIHFRTNRKDFSGIESWDTSKIKEMNNLFAGLKDFNANLSKWKVTSVKDFESMFSGCESFNGDLSKWKPKKAENINSMFEGCKSFSSDLNAWDLPSELIEQSKCIFIDCPLQNNPPLWYKAVFDMDNPSYELLCKLVQARDYKQAKIILEKIAPLQNEQYENISKLCFYVPSGTVSNAMPDEEFFSAFVESAKSQGFHVPISNKVMQTCLRFNRLEYAKFLTTLGYKVTIDEQNNFGVSVALGSELSEEIKEILEFTLDHLDNTINIAFFSYLNLEDPYIRGRFNDFNEESLDFFFQGLLKRYPKEMTDKKLLSLFVNLDLIYLLFKHGVEVDLKDVPYNPKIIGKHYLSPYGYRYEPKGKLSRFLQLLGHNLSVRADTIVEYAAVKAPALLIFLSLFKDKLNLNDEEFPMQDILKEFASHNVDVEKLGTYENKNFYEILEKSPCKEEVLALFKKK</sequence>
<dbReference type="InterPro" id="IPR005046">
    <property type="entry name" value="DUF285"/>
</dbReference>
<evidence type="ECO:0000313" key="2">
    <source>
        <dbReference type="Proteomes" id="UP000249746"/>
    </source>
</evidence>
<dbReference type="OrthoDB" id="5357773at2"/>
<proteinExistence type="predicted"/>
<dbReference type="Pfam" id="PF03382">
    <property type="entry name" value="DUF285"/>
    <property type="match status" value="1"/>
</dbReference>
<dbReference type="Proteomes" id="UP000249746">
    <property type="component" value="Unassembled WGS sequence"/>
</dbReference>
<keyword evidence="2" id="KW-1185">Reference proteome</keyword>
<gene>
    <name evidence="1" type="ORF">B6S12_06245</name>
</gene>
<organism evidence="1 2">
    <name type="scientific">Helicobacter valdiviensis</name>
    <dbReference type="NCBI Taxonomy" id="1458358"/>
    <lineage>
        <taxon>Bacteria</taxon>
        <taxon>Pseudomonadati</taxon>
        <taxon>Campylobacterota</taxon>
        <taxon>Epsilonproteobacteria</taxon>
        <taxon>Campylobacterales</taxon>
        <taxon>Helicobacteraceae</taxon>
        <taxon>Helicobacter</taxon>
    </lineage>
</organism>
<dbReference type="AlphaFoldDB" id="A0A2W6MTX4"/>
<dbReference type="RefSeq" id="WP_111229953.1">
    <property type="nucleotide sequence ID" value="NZ_NBIU01000016.1"/>
</dbReference>
<protein>
    <recommendedName>
        <fullName evidence="3">BspA family leucine-rich repeat surface protein</fullName>
    </recommendedName>
</protein>
<reference evidence="1 2" key="1">
    <citation type="submission" date="2017-03" db="EMBL/GenBank/DDBJ databases">
        <title>Genomic and clinical evidence uncovers the enterohepatic species Helicobacter valdiviensis as a potential human intestinal pathogen.</title>
        <authorList>
            <person name="Fresia P."/>
            <person name="Jara R."/>
            <person name="Sierra R."/>
            <person name="Ferres I."/>
            <person name="Greif G."/>
            <person name="Iraola G."/>
            <person name="Collado L."/>
        </authorList>
    </citation>
    <scope>NUCLEOTIDE SEQUENCE [LARGE SCALE GENOMIC DNA]</scope>
    <source>
        <strain evidence="1 2">WBE14</strain>
    </source>
</reference>
<name>A0A2W6MTX4_9HELI</name>